<evidence type="ECO:0000256" key="6">
    <source>
        <dbReference type="ARBA" id="ARBA00023004"/>
    </source>
</evidence>
<accession>A0A7U2IA42</accession>
<keyword evidence="4" id="KW-0479">Metal-binding</keyword>
<dbReference type="GO" id="GO:0004601">
    <property type="term" value="F:peroxidase activity"/>
    <property type="evidence" value="ECO:0007669"/>
    <property type="project" value="UniProtKB-KW"/>
</dbReference>
<dbReference type="Gene3D" id="1.10.489.10">
    <property type="entry name" value="Chloroperoxidase-like"/>
    <property type="match status" value="1"/>
</dbReference>
<comment type="cofactor">
    <cofactor evidence="1">
        <name>heme b</name>
        <dbReference type="ChEBI" id="CHEBI:60344"/>
    </cofactor>
</comment>
<dbReference type="KEGG" id="pno:SNOG_14625"/>
<sequence length="248" mass="27460">MRASFIIPVALATLNRAIAQGSVSDWHPAGPGESRGPCPMLNTLANHGFLPREGRNFTLPTVKHALKTGVNVSEEIAELLYNFALTTNPGPNTTTWGLDTLANHNILEHDASLSRSDDYFTHDVISFNATVYNQTRSYWTEDLINIQMVANARLARMLESVQHNPQFALSELAGAFSAGEGAGYMLVFGNKTAKTARRDFVEYFFEHERLPTELGWTTAEAVISRHDLSTFSDDIINATSYEALNSHR</sequence>
<evidence type="ECO:0000256" key="3">
    <source>
        <dbReference type="ARBA" id="ARBA00022617"/>
    </source>
</evidence>
<gene>
    <name evidence="10" type="ORF">JI435_146250</name>
</gene>
<keyword evidence="11" id="KW-1185">Reference proteome</keyword>
<dbReference type="Proteomes" id="UP000663193">
    <property type="component" value="Chromosome 20"/>
</dbReference>
<evidence type="ECO:0000256" key="1">
    <source>
        <dbReference type="ARBA" id="ARBA00001970"/>
    </source>
</evidence>
<protein>
    <recommendedName>
        <fullName evidence="9">Heme haloperoxidase family profile domain-containing protein</fullName>
    </recommendedName>
</protein>
<evidence type="ECO:0000256" key="7">
    <source>
        <dbReference type="ARBA" id="ARBA00025795"/>
    </source>
</evidence>
<evidence type="ECO:0000313" key="11">
    <source>
        <dbReference type="Proteomes" id="UP000663193"/>
    </source>
</evidence>
<dbReference type="EMBL" id="CP069042">
    <property type="protein sequence ID" value="QRD06063.1"/>
    <property type="molecule type" value="Genomic_DNA"/>
</dbReference>
<dbReference type="RefSeq" id="XP_001804807.1">
    <property type="nucleotide sequence ID" value="XM_001804755.1"/>
</dbReference>
<comment type="similarity">
    <text evidence="7">Belongs to the chloroperoxidase family.</text>
</comment>
<evidence type="ECO:0000256" key="2">
    <source>
        <dbReference type="ARBA" id="ARBA00022559"/>
    </source>
</evidence>
<dbReference type="InterPro" id="IPR036851">
    <property type="entry name" value="Chloroperoxidase-like_sf"/>
</dbReference>
<feature type="signal peptide" evidence="8">
    <location>
        <begin position="1"/>
        <end position="19"/>
    </location>
</feature>
<feature type="chain" id="PRO_5034006513" description="Heme haloperoxidase family profile domain-containing protein" evidence="8">
    <location>
        <begin position="20"/>
        <end position="248"/>
    </location>
</feature>
<dbReference type="AlphaFoldDB" id="A0A7U2IA42"/>
<keyword evidence="2" id="KW-0575">Peroxidase</keyword>
<evidence type="ECO:0000313" key="10">
    <source>
        <dbReference type="EMBL" id="QRD06063.1"/>
    </source>
</evidence>
<dbReference type="SUPFAM" id="SSF47571">
    <property type="entry name" value="Cloroperoxidase"/>
    <property type="match status" value="1"/>
</dbReference>
<reference evidence="11" key="1">
    <citation type="journal article" date="2021" name="BMC Genomics">
        <title>Chromosome-level genome assembly and manually-curated proteome of model necrotroph Parastagonospora nodorum Sn15 reveals a genome-wide trove of candidate effector homologs, and redundancy of virulence-related functions within an accessory chromosome.</title>
        <authorList>
            <person name="Bertazzoni S."/>
            <person name="Jones D.A.B."/>
            <person name="Phan H.T."/>
            <person name="Tan K.-C."/>
            <person name="Hane J.K."/>
        </authorList>
    </citation>
    <scope>NUCLEOTIDE SEQUENCE [LARGE SCALE GENOMIC DNA]</scope>
    <source>
        <strain evidence="11">SN15 / ATCC MYA-4574 / FGSC 10173)</strain>
    </source>
</reference>
<evidence type="ECO:0000256" key="4">
    <source>
        <dbReference type="ARBA" id="ARBA00022723"/>
    </source>
</evidence>
<dbReference type="PANTHER" id="PTHR33577">
    <property type="entry name" value="STERIGMATOCYSTIN BIOSYNTHESIS PEROXIDASE STCC-RELATED"/>
    <property type="match status" value="1"/>
</dbReference>
<dbReference type="Pfam" id="PF01328">
    <property type="entry name" value="Peroxidase_2"/>
    <property type="match status" value="1"/>
</dbReference>
<evidence type="ECO:0000256" key="8">
    <source>
        <dbReference type="SAM" id="SignalP"/>
    </source>
</evidence>
<evidence type="ECO:0000256" key="5">
    <source>
        <dbReference type="ARBA" id="ARBA00023002"/>
    </source>
</evidence>
<evidence type="ECO:0000259" key="9">
    <source>
        <dbReference type="PROSITE" id="PS51405"/>
    </source>
</evidence>
<keyword evidence="3" id="KW-0349">Heme</keyword>
<feature type="domain" description="Heme haloperoxidase family profile" evidence="9">
    <location>
        <begin position="22"/>
        <end position="223"/>
    </location>
</feature>
<dbReference type="OMA" id="DNHDFNQ"/>
<name>A0A7U2IA42_PHANO</name>
<dbReference type="GO" id="GO:0046872">
    <property type="term" value="F:metal ion binding"/>
    <property type="evidence" value="ECO:0007669"/>
    <property type="project" value="UniProtKB-KW"/>
</dbReference>
<organism evidence="10 11">
    <name type="scientific">Phaeosphaeria nodorum (strain SN15 / ATCC MYA-4574 / FGSC 10173)</name>
    <name type="common">Glume blotch fungus</name>
    <name type="synonym">Parastagonospora nodorum</name>
    <dbReference type="NCBI Taxonomy" id="321614"/>
    <lineage>
        <taxon>Eukaryota</taxon>
        <taxon>Fungi</taxon>
        <taxon>Dikarya</taxon>
        <taxon>Ascomycota</taxon>
        <taxon>Pezizomycotina</taxon>
        <taxon>Dothideomycetes</taxon>
        <taxon>Pleosporomycetidae</taxon>
        <taxon>Pleosporales</taxon>
        <taxon>Pleosporineae</taxon>
        <taxon>Phaeosphaeriaceae</taxon>
        <taxon>Parastagonospora</taxon>
    </lineage>
</organism>
<dbReference type="VEuPathDB" id="FungiDB:JI435_146250"/>
<dbReference type="OrthoDB" id="407298at2759"/>
<keyword evidence="5" id="KW-0560">Oxidoreductase</keyword>
<dbReference type="PROSITE" id="PS51405">
    <property type="entry name" value="HEME_HALOPEROXIDASE"/>
    <property type="match status" value="1"/>
</dbReference>
<dbReference type="InterPro" id="IPR000028">
    <property type="entry name" value="Chloroperoxidase"/>
</dbReference>
<keyword evidence="6" id="KW-0408">Iron</keyword>
<keyword evidence="8" id="KW-0732">Signal</keyword>
<dbReference type="PANTHER" id="PTHR33577:SF7">
    <property type="entry name" value="HEME HALOPEROXIDASE FAMILY PROFILE DOMAIN-CONTAINING PROTEIN"/>
    <property type="match status" value="1"/>
</dbReference>
<proteinExistence type="inferred from homology"/>